<reference evidence="2" key="1">
    <citation type="journal article" date="2014" name="Science">
        <title>Ancient hybridizations among the ancestral genomes of bread wheat.</title>
        <authorList>
            <consortium name="International Wheat Genome Sequencing Consortium,"/>
            <person name="Marcussen T."/>
            <person name="Sandve S.R."/>
            <person name="Heier L."/>
            <person name="Spannagl M."/>
            <person name="Pfeifer M."/>
            <person name="Jakobsen K.S."/>
            <person name="Wulff B.B."/>
            <person name="Steuernagel B."/>
            <person name="Mayer K.F."/>
            <person name="Olsen O.A."/>
        </authorList>
    </citation>
    <scope>NUCLEOTIDE SEQUENCE [LARGE SCALE GENOMIC DNA]</scope>
    <source>
        <strain evidence="2">cv. AL8/78</strain>
    </source>
</reference>
<reference evidence="2" key="2">
    <citation type="journal article" date="2017" name="Nat. Plants">
        <title>The Aegilops tauschii genome reveals multiple impacts of transposons.</title>
        <authorList>
            <person name="Zhao G."/>
            <person name="Zou C."/>
            <person name="Li K."/>
            <person name="Wang K."/>
            <person name="Li T."/>
            <person name="Gao L."/>
            <person name="Zhang X."/>
            <person name="Wang H."/>
            <person name="Yang Z."/>
            <person name="Liu X."/>
            <person name="Jiang W."/>
            <person name="Mao L."/>
            <person name="Kong X."/>
            <person name="Jiao Y."/>
            <person name="Jia J."/>
        </authorList>
    </citation>
    <scope>NUCLEOTIDE SEQUENCE [LARGE SCALE GENOMIC DNA]</scope>
    <source>
        <strain evidence="2">cv. AL8/78</strain>
    </source>
</reference>
<reference evidence="1" key="3">
    <citation type="journal article" date="2017" name="Nature">
        <title>Genome sequence of the progenitor of the wheat D genome Aegilops tauschii.</title>
        <authorList>
            <person name="Luo M.C."/>
            <person name="Gu Y.Q."/>
            <person name="Puiu D."/>
            <person name="Wang H."/>
            <person name="Twardziok S.O."/>
            <person name="Deal K.R."/>
            <person name="Huo N."/>
            <person name="Zhu T."/>
            <person name="Wang L."/>
            <person name="Wang Y."/>
            <person name="McGuire P.E."/>
            <person name="Liu S."/>
            <person name="Long H."/>
            <person name="Ramasamy R.K."/>
            <person name="Rodriguez J.C."/>
            <person name="Van S.L."/>
            <person name="Yuan L."/>
            <person name="Wang Z."/>
            <person name="Xia Z."/>
            <person name="Xiao L."/>
            <person name="Anderson O.D."/>
            <person name="Ouyang S."/>
            <person name="Liang Y."/>
            <person name="Zimin A.V."/>
            <person name="Pertea G."/>
            <person name="Qi P."/>
            <person name="Bennetzen J.L."/>
            <person name="Dai X."/>
            <person name="Dawson M.W."/>
            <person name="Muller H.G."/>
            <person name="Kugler K."/>
            <person name="Rivarola-Duarte L."/>
            <person name="Spannagl M."/>
            <person name="Mayer K.F.X."/>
            <person name="Lu F.H."/>
            <person name="Bevan M.W."/>
            <person name="Leroy P."/>
            <person name="Li P."/>
            <person name="You F.M."/>
            <person name="Sun Q."/>
            <person name="Liu Z."/>
            <person name="Lyons E."/>
            <person name="Wicker T."/>
            <person name="Salzberg S.L."/>
            <person name="Devos K.M."/>
            <person name="Dvorak J."/>
        </authorList>
    </citation>
    <scope>NUCLEOTIDE SEQUENCE [LARGE SCALE GENOMIC DNA]</scope>
    <source>
        <strain evidence="1">cv. AL8/78</strain>
    </source>
</reference>
<dbReference type="InterPro" id="IPR007750">
    <property type="entry name" value="DUF674"/>
</dbReference>
<organism evidence="1 2">
    <name type="scientific">Aegilops tauschii subsp. strangulata</name>
    <name type="common">Goatgrass</name>
    <dbReference type="NCBI Taxonomy" id="200361"/>
    <lineage>
        <taxon>Eukaryota</taxon>
        <taxon>Viridiplantae</taxon>
        <taxon>Streptophyta</taxon>
        <taxon>Embryophyta</taxon>
        <taxon>Tracheophyta</taxon>
        <taxon>Spermatophyta</taxon>
        <taxon>Magnoliopsida</taxon>
        <taxon>Liliopsida</taxon>
        <taxon>Poales</taxon>
        <taxon>Poaceae</taxon>
        <taxon>BOP clade</taxon>
        <taxon>Pooideae</taxon>
        <taxon>Triticodae</taxon>
        <taxon>Triticeae</taxon>
        <taxon>Triticinae</taxon>
        <taxon>Aegilops</taxon>
    </lineage>
</organism>
<name>A0A453EBS1_AEGTS</name>
<dbReference type="AlphaFoldDB" id="A0A453EBS1"/>
<dbReference type="EnsemblPlants" id="AET3Gv20285900.1">
    <property type="protein sequence ID" value="AET3Gv20285900.1"/>
    <property type="gene ID" value="AET3Gv20285900"/>
</dbReference>
<dbReference type="STRING" id="200361.A0A453EBS1"/>
<evidence type="ECO:0000313" key="2">
    <source>
        <dbReference type="Proteomes" id="UP000015105"/>
    </source>
</evidence>
<sequence length="284" mass="30979">MTLGEAGAARVKWLIHLRWVIYVQRMHVPLVFFSHCSRSHAGVARSPVLVYKTINTLLSKLNSYWIPPADHLTRASEMAARRHAGSSSGSTSANLSMKLLVEVDRRGTPRRVVYAEAGKDVVDFLLTFLTLPIGTVVKLLRRNSMPMVGCVGNLYGSVEKLPDDFICHRDARAAKDTLLRPAGGRLPLLTNAGSSSTGGFVRAGVTYTVMDDLEVAPRSNVDFITSLNKYGIRDISCLHGKDVQVGHTEGLQILRASLKSKTVLTDVFLRTNTPSPSPRALTAG</sequence>
<dbReference type="Pfam" id="PF05056">
    <property type="entry name" value="DUF674"/>
    <property type="match status" value="2"/>
</dbReference>
<reference evidence="1" key="4">
    <citation type="submission" date="2019-03" db="UniProtKB">
        <authorList>
            <consortium name="EnsemblPlants"/>
        </authorList>
    </citation>
    <scope>IDENTIFICATION</scope>
</reference>
<accession>A0A453EBS1</accession>
<keyword evidence="2" id="KW-1185">Reference proteome</keyword>
<proteinExistence type="predicted"/>
<dbReference type="Proteomes" id="UP000015105">
    <property type="component" value="Chromosome 3D"/>
</dbReference>
<protein>
    <recommendedName>
        <fullName evidence="3">DUF674 domain-containing protein</fullName>
    </recommendedName>
</protein>
<dbReference type="PANTHER" id="PTHR33103">
    <property type="entry name" value="OS01G0153900 PROTEIN"/>
    <property type="match status" value="1"/>
</dbReference>
<evidence type="ECO:0008006" key="3">
    <source>
        <dbReference type="Google" id="ProtNLM"/>
    </source>
</evidence>
<reference evidence="1" key="5">
    <citation type="journal article" date="2021" name="G3 (Bethesda)">
        <title>Aegilops tauschii genome assembly Aet v5.0 features greater sequence contiguity and improved annotation.</title>
        <authorList>
            <person name="Wang L."/>
            <person name="Zhu T."/>
            <person name="Rodriguez J.C."/>
            <person name="Deal K.R."/>
            <person name="Dubcovsky J."/>
            <person name="McGuire P.E."/>
            <person name="Lux T."/>
            <person name="Spannagl M."/>
            <person name="Mayer K.F.X."/>
            <person name="Baldrich P."/>
            <person name="Meyers B.C."/>
            <person name="Huo N."/>
            <person name="Gu Y.Q."/>
            <person name="Zhou H."/>
            <person name="Devos K.M."/>
            <person name="Bennetzen J.L."/>
            <person name="Unver T."/>
            <person name="Budak H."/>
            <person name="Gulick P.J."/>
            <person name="Galiba G."/>
            <person name="Kalapos B."/>
            <person name="Nelson D.R."/>
            <person name="Li P."/>
            <person name="You F.M."/>
            <person name="Luo M.C."/>
            <person name="Dvorak J."/>
        </authorList>
    </citation>
    <scope>NUCLEOTIDE SEQUENCE [LARGE SCALE GENOMIC DNA]</scope>
    <source>
        <strain evidence="1">cv. AL8/78</strain>
    </source>
</reference>
<dbReference type="PANTHER" id="PTHR33103:SF52">
    <property type="entry name" value="OS01G0154100 PROTEIN"/>
    <property type="match status" value="1"/>
</dbReference>
<dbReference type="Gramene" id="AET3Gv20285900.1">
    <property type="protein sequence ID" value="AET3Gv20285900.1"/>
    <property type="gene ID" value="AET3Gv20285900"/>
</dbReference>
<evidence type="ECO:0000313" key="1">
    <source>
        <dbReference type="EnsemblPlants" id="AET3Gv20285900.1"/>
    </source>
</evidence>